<reference evidence="1" key="2">
    <citation type="journal article" date="2020" name="Nat. Commun.">
        <title>Large-scale genome sequencing of mycorrhizal fungi provides insights into the early evolution of symbiotic traits.</title>
        <authorList>
            <person name="Miyauchi S."/>
            <person name="Kiss E."/>
            <person name="Kuo A."/>
            <person name="Drula E."/>
            <person name="Kohler A."/>
            <person name="Sanchez-Garcia M."/>
            <person name="Morin E."/>
            <person name="Andreopoulos B."/>
            <person name="Barry K.W."/>
            <person name="Bonito G."/>
            <person name="Buee M."/>
            <person name="Carver A."/>
            <person name="Chen C."/>
            <person name="Cichocki N."/>
            <person name="Clum A."/>
            <person name="Culley D."/>
            <person name="Crous P.W."/>
            <person name="Fauchery L."/>
            <person name="Girlanda M."/>
            <person name="Hayes R.D."/>
            <person name="Keri Z."/>
            <person name="LaButti K."/>
            <person name="Lipzen A."/>
            <person name="Lombard V."/>
            <person name="Magnuson J."/>
            <person name="Maillard F."/>
            <person name="Murat C."/>
            <person name="Nolan M."/>
            <person name="Ohm R.A."/>
            <person name="Pangilinan J."/>
            <person name="Pereira M.F."/>
            <person name="Perotto S."/>
            <person name="Peter M."/>
            <person name="Pfister S."/>
            <person name="Riley R."/>
            <person name="Sitrit Y."/>
            <person name="Stielow J.B."/>
            <person name="Szollosi G."/>
            <person name="Zifcakova L."/>
            <person name="Stursova M."/>
            <person name="Spatafora J.W."/>
            <person name="Tedersoo L."/>
            <person name="Vaario L.M."/>
            <person name="Yamada A."/>
            <person name="Yan M."/>
            <person name="Wang P."/>
            <person name="Xu J."/>
            <person name="Bruns T."/>
            <person name="Baldrian P."/>
            <person name="Vilgalys R."/>
            <person name="Dunand C."/>
            <person name="Henrissat B."/>
            <person name="Grigoriev I.V."/>
            <person name="Hibbett D."/>
            <person name="Nagy L.G."/>
            <person name="Martin F.M."/>
        </authorList>
    </citation>
    <scope>NUCLEOTIDE SEQUENCE</scope>
    <source>
        <strain evidence="1">P2</strain>
    </source>
</reference>
<dbReference type="EMBL" id="MU117969">
    <property type="protein sequence ID" value="KAF9652344.1"/>
    <property type="molecule type" value="Genomic_DNA"/>
</dbReference>
<reference evidence="1" key="1">
    <citation type="submission" date="2019-10" db="EMBL/GenBank/DDBJ databases">
        <authorList>
            <consortium name="DOE Joint Genome Institute"/>
            <person name="Kuo A."/>
            <person name="Miyauchi S."/>
            <person name="Kiss E."/>
            <person name="Drula E."/>
            <person name="Kohler A."/>
            <person name="Sanchez-Garcia M."/>
            <person name="Andreopoulos B."/>
            <person name="Barry K.W."/>
            <person name="Bonito G."/>
            <person name="Buee M."/>
            <person name="Carver A."/>
            <person name="Chen C."/>
            <person name="Cichocki N."/>
            <person name="Clum A."/>
            <person name="Culley D."/>
            <person name="Crous P.W."/>
            <person name="Fauchery L."/>
            <person name="Girlanda M."/>
            <person name="Hayes R."/>
            <person name="Keri Z."/>
            <person name="Labutti K."/>
            <person name="Lipzen A."/>
            <person name="Lombard V."/>
            <person name="Magnuson J."/>
            <person name="Maillard F."/>
            <person name="Morin E."/>
            <person name="Murat C."/>
            <person name="Nolan M."/>
            <person name="Ohm R."/>
            <person name="Pangilinan J."/>
            <person name="Pereira M."/>
            <person name="Perotto S."/>
            <person name="Peter M."/>
            <person name="Riley R."/>
            <person name="Sitrit Y."/>
            <person name="Stielow B."/>
            <person name="Szollosi G."/>
            <person name="Zifcakova L."/>
            <person name="Stursova M."/>
            <person name="Spatafora J.W."/>
            <person name="Tedersoo L."/>
            <person name="Vaario L.-M."/>
            <person name="Yamada A."/>
            <person name="Yan M."/>
            <person name="Wang P."/>
            <person name="Xu J."/>
            <person name="Bruns T."/>
            <person name="Baldrian P."/>
            <person name="Vilgalys R."/>
            <person name="Henrissat B."/>
            <person name="Grigoriev I.V."/>
            <person name="Hibbett D."/>
            <person name="Nagy L.G."/>
            <person name="Martin F.M."/>
        </authorList>
    </citation>
    <scope>NUCLEOTIDE SEQUENCE</scope>
    <source>
        <strain evidence="1">P2</strain>
    </source>
</reference>
<evidence type="ECO:0000313" key="1">
    <source>
        <dbReference type="EMBL" id="KAF9652344.1"/>
    </source>
</evidence>
<sequence length="224" mass="24207">MSSAESQQIWTRAEAYHNSFLIPKDEVLDKIVENSRANGLLNISVSAAQGKFLHLLARSIGAKKILEVGTLGGYSTTWFARAVPEDGAVTTLEVDPQCVRVATENLATAGLVHKVEIILGPAAETLETLSPTPIPFDLVFIDADKEGNATYFKHAKRLVRKGGIIIVDNVVRDGKVADLENKDSMVEGARRLLEVLKADPEVSATTISTVGEKGYDGFTFALKL</sequence>
<protein>
    <submittedName>
        <fullName evidence="1">O-methyltransferase family 3 protein</fullName>
    </submittedName>
</protein>
<evidence type="ECO:0000313" key="2">
    <source>
        <dbReference type="Proteomes" id="UP000886501"/>
    </source>
</evidence>
<dbReference type="Proteomes" id="UP000886501">
    <property type="component" value="Unassembled WGS sequence"/>
</dbReference>
<comment type="caution">
    <text evidence="1">The sequence shown here is derived from an EMBL/GenBank/DDBJ whole genome shotgun (WGS) entry which is preliminary data.</text>
</comment>
<proteinExistence type="predicted"/>
<organism evidence="1 2">
    <name type="scientific">Thelephora ganbajun</name>
    <name type="common">Ganba fungus</name>
    <dbReference type="NCBI Taxonomy" id="370292"/>
    <lineage>
        <taxon>Eukaryota</taxon>
        <taxon>Fungi</taxon>
        <taxon>Dikarya</taxon>
        <taxon>Basidiomycota</taxon>
        <taxon>Agaricomycotina</taxon>
        <taxon>Agaricomycetes</taxon>
        <taxon>Thelephorales</taxon>
        <taxon>Thelephoraceae</taxon>
        <taxon>Thelephora</taxon>
    </lineage>
</organism>
<keyword evidence="2" id="KW-1185">Reference proteome</keyword>
<accession>A0ACB6ZSD2</accession>
<gene>
    <name evidence="1" type="ORF">BDM02DRAFT_3153788</name>
</gene>
<name>A0ACB6ZSD2_THEGA</name>